<dbReference type="AlphaFoldDB" id="A0A7J5Z3G4"/>
<dbReference type="EMBL" id="JAAKFY010000006">
    <property type="protein sequence ID" value="KAF3855609.1"/>
    <property type="molecule type" value="Genomic_DNA"/>
</dbReference>
<proteinExistence type="predicted"/>
<reference evidence="1 2" key="1">
    <citation type="submission" date="2020-03" db="EMBL/GenBank/DDBJ databases">
        <title>Dissostichus mawsoni Genome sequencing and assembly.</title>
        <authorList>
            <person name="Park H."/>
        </authorList>
    </citation>
    <scope>NUCLEOTIDE SEQUENCE [LARGE SCALE GENOMIC DNA]</scope>
    <source>
        <strain evidence="1">DM0001</strain>
        <tissue evidence="1">Muscle</tissue>
    </source>
</reference>
<sequence>MNLSAHPFLMPEVQKFRAKIRSVRNNQEDHINNQSGLCKPSLVDQHLDVEAAPLTQILNPRVLICWSSSREFLRMVQLAVSQRQSLLVMPVHQHGGEGGGVGSDCSPARSSFLKSLSGPGVTGSEVITGTEVVTGTEVGFRPAELQHRRLLIGHHGEISPGGELGHILLEVLVIGAVRPAGGLGGSGCRVPVMYWTSCWDRKLTSRSSVSTLLYSCSPCSRSASVARRAASLWLSSREETCLHGFFTSSSREESFPSGFLAD</sequence>
<comment type="caution">
    <text evidence="1">The sequence shown here is derived from an EMBL/GenBank/DDBJ whole genome shotgun (WGS) entry which is preliminary data.</text>
</comment>
<evidence type="ECO:0000313" key="2">
    <source>
        <dbReference type="Proteomes" id="UP000518266"/>
    </source>
</evidence>
<protein>
    <submittedName>
        <fullName evidence="1">Uncharacterized protein</fullName>
    </submittedName>
</protein>
<evidence type="ECO:0000313" key="1">
    <source>
        <dbReference type="EMBL" id="KAF3855609.1"/>
    </source>
</evidence>
<organism evidence="1 2">
    <name type="scientific">Dissostichus mawsoni</name>
    <name type="common">Antarctic cod</name>
    <dbReference type="NCBI Taxonomy" id="36200"/>
    <lineage>
        <taxon>Eukaryota</taxon>
        <taxon>Metazoa</taxon>
        <taxon>Chordata</taxon>
        <taxon>Craniata</taxon>
        <taxon>Vertebrata</taxon>
        <taxon>Euteleostomi</taxon>
        <taxon>Actinopterygii</taxon>
        <taxon>Neopterygii</taxon>
        <taxon>Teleostei</taxon>
        <taxon>Neoteleostei</taxon>
        <taxon>Acanthomorphata</taxon>
        <taxon>Eupercaria</taxon>
        <taxon>Perciformes</taxon>
        <taxon>Notothenioidei</taxon>
        <taxon>Nototheniidae</taxon>
        <taxon>Dissostichus</taxon>
    </lineage>
</organism>
<dbReference type="Proteomes" id="UP000518266">
    <property type="component" value="Unassembled WGS sequence"/>
</dbReference>
<gene>
    <name evidence="1" type="ORF">F7725_016332</name>
</gene>
<accession>A0A7J5Z3G4</accession>
<name>A0A7J5Z3G4_DISMA</name>
<keyword evidence="2" id="KW-1185">Reference proteome</keyword>